<proteinExistence type="predicted"/>
<dbReference type="EMBL" id="JYDL01000081">
    <property type="protein sequence ID" value="KRX17873.1"/>
    <property type="molecule type" value="Genomic_DNA"/>
</dbReference>
<protein>
    <submittedName>
        <fullName evidence="1">Uncharacterized protein</fullName>
    </submittedName>
</protein>
<evidence type="ECO:0000313" key="1">
    <source>
        <dbReference type="EMBL" id="KRX17873.1"/>
    </source>
</evidence>
<name>A0A0V0RTS6_9BILA</name>
<dbReference type="Proteomes" id="UP000054630">
    <property type="component" value="Unassembled WGS sequence"/>
</dbReference>
<gene>
    <name evidence="1" type="ORF">T07_12808</name>
</gene>
<accession>A0A0V0RTS6</accession>
<organism evidence="1 2">
    <name type="scientific">Trichinella nelsoni</name>
    <dbReference type="NCBI Taxonomy" id="6336"/>
    <lineage>
        <taxon>Eukaryota</taxon>
        <taxon>Metazoa</taxon>
        <taxon>Ecdysozoa</taxon>
        <taxon>Nematoda</taxon>
        <taxon>Enoplea</taxon>
        <taxon>Dorylaimia</taxon>
        <taxon>Trichinellida</taxon>
        <taxon>Trichinellidae</taxon>
        <taxon>Trichinella</taxon>
    </lineage>
</organism>
<dbReference type="OrthoDB" id="5919921at2759"/>
<dbReference type="AlphaFoldDB" id="A0A0V0RTS6"/>
<evidence type="ECO:0000313" key="2">
    <source>
        <dbReference type="Proteomes" id="UP000054630"/>
    </source>
</evidence>
<comment type="caution">
    <text evidence="1">The sequence shown here is derived from an EMBL/GenBank/DDBJ whole genome shotgun (WGS) entry which is preliminary data.</text>
</comment>
<reference evidence="1 2" key="1">
    <citation type="submission" date="2015-01" db="EMBL/GenBank/DDBJ databases">
        <title>Evolution of Trichinella species and genotypes.</title>
        <authorList>
            <person name="Korhonen P.K."/>
            <person name="Edoardo P."/>
            <person name="Giuseppe L.R."/>
            <person name="Gasser R.B."/>
        </authorList>
    </citation>
    <scope>NUCLEOTIDE SEQUENCE [LARGE SCALE GENOMIC DNA]</scope>
    <source>
        <strain evidence="1">ISS37</strain>
    </source>
</reference>
<keyword evidence="2" id="KW-1185">Reference proteome</keyword>
<sequence length="89" mass="10305">MPLRPINLFDNSDEEESRARCRSLSCLQFVAFYHRQPVDWNPRASDISAERSYFQSSSPVGNSKMKLLQIKGKILFKFHFVCPGSKHEV</sequence>